<dbReference type="AlphaFoldDB" id="A0AA51ZVI2"/>
<sequence>MRYELDLFDYIVSEYFKNEKQQLSKSEFHEWKQNLLKEEERLRQSLMKMVFVNQDDQAIERQVQFYQHKLITISKEVANQIEYLPIPYERIIKKDDYRSQLGHLFLKILSDLLTFIENHFARYFNQDSEVPTTYFERSSTQLRYKLFKIKELGDLKNIDPPLLKIIIHHIQKAIDNPKGISYRKFIYCKTFLSEMLVMLSRDPKGIKMEKQIITNLIYLNFNVFAIYNYISNRLTEHYQAKSNYNDQLLQLQLFKKLINQSHIKPDFEFHSNTPSLKESLLIWIEEEVFYFKERKQLSIQYQQPEVAWNKAHKTKKLYSTLSVSQLAYFMRLLSNANIITLESKAKLIELISDNFSTTSQKDISVKSLKNKIYSPEFSTIENIQNLLENLIQMTEKDKTIN</sequence>
<dbReference type="EMBL" id="CP129968">
    <property type="protein sequence ID" value="WNB17517.1"/>
    <property type="molecule type" value="Genomic_DNA"/>
</dbReference>
<dbReference type="KEGG" id="marp:QYS47_34120"/>
<organism evidence="1">
    <name type="scientific">Marivirga arenosa</name>
    <dbReference type="NCBI Taxonomy" id="3059076"/>
    <lineage>
        <taxon>Bacteria</taxon>
        <taxon>Pseudomonadati</taxon>
        <taxon>Bacteroidota</taxon>
        <taxon>Cytophagia</taxon>
        <taxon>Cytophagales</taxon>
        <taxon>Marivirgaceae</taxon>
        <taxon>Marivirga</taxon>
    </lineage>
</organism>
<evidence type="ECO:0000313" key="1">
    <source>
        <dbReference type="EMBL" id="WNB17517.1"/>
    </source>
</evidence>
<dbReference type="Proteomes" id="UP001232019">
    <property type="component" value="Chromosome"/>
</dbReference>
<reference evidence="1" key="1">
    <citation type="submission" date="2023-08" db="EMBL/GenBank/DDBJ databases">
        <title>Comparative genomics and taxonomic characterization of three novel marine species of genus Marivirga.</title>
        <authorList>
            <person name="Muhammad N."/>
            <person name="Kim S.-G."/>
        </authorList>
    </citation>
    <scope>NUCLEOTIDE SEQUENCE</scope>
    <source>
        <strain evidence="1">BKB1-2</strain>
    </source>
</reference>
<protein>
    <submittedName>
        <fullName evidence="1">Uncharacterized protein</fullName>
    </submittedName>
</protein>
<proteinExistence type="predicted"/>
<name>A0AA51ZVI2_9BACT</name>
<accession>A0AA51ZVI2</accession>
<gene>
    <name evidence="1" type="ORF">QYS47_34120</name>
</gene>
<dbReference type="RefSeq" id="WP_322346997.1">
    <property type="nucleotide sequence ID" value="NZ_CP129968.2"/>
</dbReference>